<dbReference type="InterPro" id="IPR015422">
    <property type="entry name" value="PyrdxlP-dep_Trfase_small"/>
</dbReference>
<gene>
    <name evidence="5" type="ORF">ACFSW5_06575</name>
</gene>
<reference evidence="6" key="1">
    <citation type="journal article" date="2019" name="Int. J. Syst. Evol. Microbiol.">
        <title>The Global Catalogue of Microorganisms (GCM) 10K type strain sequencing project: providing services to taxonomists for standard genome sequencing and annotation.</title>
        <authorList>
            <consortium name="The Broad Institute Genomics Platform"/>
            <consortium name="The Broad Institute Genome Sequencing Center for Infectious Disease"/>
            <person name="Wu L."/>
            <person name="Ma J."/>
        </authorList>
    </citation>
    <scope>NUCLEOTIDE SEQUENCE [LARGE SCALE GENOMIC DNA]</scope>
    <source>
        <strain evidence="6">TISTR 1827</strain>
    </source>
</reference>
<dbReference type="InterPro" id="IPR015424">
    <property type="entry name" value="PyrdxlP-dep_Trfase"/>
</dbReference>
<organism evidence="5 6">
    <name type="scientific">Paenibacillus thailandensis</name>
    <dbReference type="NCBI Taxonomy" id="393250"/>
    <lineage>
        <taxon>Bacteria</taxon>
        <taxon>Bacillati</taxon>
        <taxon>Bacillota</taxon>
        <taxon>Bacilli</taxon>
        <taxon>Bacillales</taxon>
        <taxon>Paenibacillaceae</taxon>
        <taxon>Paenibacillus</taxon>
    </lineage>
</organism>
<dbReference type="PANTHER" id="PTHR48097">
    <property type="entry name" value="L-THREONINE ALDOLASE-RELATED"/>
    <property type="match status" value="1"/>
</dbReference>
<name>A0ABW5QU05_9BACL</name>
<keyword evidence="6" id="KW-1185">Reference proteome</keyword>
<dbReference type="EMBL" id="JBHUMY010000006">
    <property type="protein sequence ID" value="MFD2659931.1"/>
    <property type="molecule type" value="Genomic_DNA"/>
</dbReference>
<comment type="similarity">
    <text evidence="2">Belongs to the threonine aldolase family.</text>
</comment>
<keyword evidence="3" id="KW-0663">Pyridoxal phosphate</keyword>
<dbReference type="Proteomes" id="UP001597493">
    <property type="component" value="Unassembled WGS sequence"/>
</dbReference>
<evidence type="ECO:0000256" key="3">
    <source>
        <dbReference type="ARBA" id="ARBA00022898"/>
    </source>
</evidence>
<comment type="caution">
    <text evidence="5">The sequence shown here is derived from an EMBL/GenBank/DDBJ whole genome shotgun (WGS) entry which is preliminary data.</text>
</comment>
<proteinExistence type="inferred from homology"/>
<protein>
    <submittedName>
        <fullName evidence="5">Threonine aldolase family protein</fullName>
    </submittedName>
</protein>
<dbReference type="PANTHER" id="PTHR48097:SF9">
    <property type="entry name" value="L-THREONINE ALDOLASE"/>
    <property type="match status" value="1"/>
</dbReference>
<comment type="cofactor">
    <cofactor evidence="1">
        <name>pyridoxal 5'-phosphate</name>
        <dbReference type="ChEBI" id="CHEBI:597326"/>
    </cofactor>
</comment>
<dbReference type="SUPFAM" id="SSF53383">
    <property type="entry name" value="PLP-dependent transferases"/>
    <property type="match status" value="1"/>
</dbReference>
<dbReference type="Gene3D" id="3.40.640.10">
    <property type="entry name" value="Type I PLP-dependent aspartate aminotransferase-like (Major domain)"/>
    <property type="match status" value="1"/>
</dbReference>
<dbReference type="RefSeq" id="WP_379270606.1">
    <property type="nucleotide sequence ID" value="NZ_JBHUGT010000032.1"/>
</dbReference>
<feature type="domain" description="Aromatic amino acid beta-eliminating lyase/threonine aldolase" evidence="4">
    <location>
        <begin position="43"/>
        <end position="295"/>
    </location>
</feature>
<evidence type="ECO:0000259" key="4">
    <source>
        <dbReference type="Pfam" id="PF01212"/>
    </source>
</evidence>
<evidence type="ECO:0000313" key="5">
    <source>
        <dbReference type="EMBL" id="MFD2659931.1"/>
    </source>
</evidence>
<sequence>MSKGITLAEAYERSAYPIRGNGKWAVRQLIEAFDGYNGDTASDIYGKGDIIENFQRKIADCLGMESAVFFPSGTMAQQIALRIWCDEAGLKRVAYHPLCHLEIHEEDGLKELHGIDPILLGEKERLIRLEDIRSLRDDIACLLLELPQREIGGQLPEFEELEAISAYCRARGIKLHLDGARLFEITPYYGKTEAEICALFDSVYVSFYKGIGGIAGAILAGPAAFTETSKVWKRRHGGDLISLYPYIVSADYYFDRRIGKMAEYYEGAKELAGLYNGCPGVKTIPEQPVSNMFHVHFELGKDLLEPILIGVYEETGIGLFPALRGQDEREGTCYCEINVGDLYDNAPKERIHEAFRLLREKLEPVARIGKRG</sequence>
<accession>A0ABW5QU05</accession>
<dbReference type="InterPro" id="IPR001597">
    <property type="entry name" value="ArAA_b-elim_lyase/Thr_aldolase"/>
</dbReference>
<evidence type="ECO:0000256" key="2">
    <source>
        <dbReference type="ARBA" id="ARBA00006966"/>
    </source>
</evidence>
<evidence type="ECO:0000256" key="1">
    <source>
        <dbReference type="ARBA" id="ARBA00001933"/>
    </source>
</evidence>
<dbReference type="InterPro" id="IPR015421">
    <property type="entry name" value="PyrdxlP-dep_Trfase_major"/>
</dbReference>
<dbReference type="Pfam" id="PF01212">
    <property type="entry name" value="Beta_elim_lyase"/>
    <property type="match status" value="1"/>
</dbReference>
<evidence type="ECO:0000313" key="6">
    <source>
        <dbReference type="Proteomes" id="UP001597493"/>
    </source>
</evidence>
<dbReference type="Gene3D" id="3.90.1150.10">
    <property type="entry name" value="Aspartate Aminotransferase, domain 1"/>
    <property type="match status" value="1"/>
</dbReference>